<gene>
    <name evidence="1" type="ORF">J5U18_12870</name>
</gene>
<keyword evidence="2" id="KW-1185">Reference proteome</keyword>
<name>A0A8T4HD92_9SPHI</name>
<sequence>MLALIKQLEQLQLMNQEIKEHSLVIDHNQVTHGCIFFVKIQLKNYKIFIPTGFYETLLADGKMPTIKAVVNHKEAMLLK</sequence>
<accession>A0A8T4HD92</accession>
<dbReference type="AlphaFoldDB" id="A0A8T4HD92"/>
<protein>
    <submittedName>
        <fullName evidence="1">Uncharacterized protein</fullName>
    </submittedName>
</protein>
<proteinExistence type="predicted"/>
<dbReference type="Proteomes" id="UP000679691">
    <property type="component" value="Unassembled WGS sequence"/>
</dbReference>
<dbReference type="EMBL" id="JAGKSB010000018">
    <property type="protein sequence ID" value="MBP3944433.1"/>
    <property type="molecule type" value="Genomic_DNA"/>
</dbReference>
<reference evidence="1" key="1">
    <citation type="submission" date="2021-03" db="EMBL/GenBank/DDBJ databases">
        <authorList>
            <person name="Lu T."/>
            <person name="Wang Q."/>
            <person name="Han X."/>
        </authorList>
    </citation>
    <scope>NUCLEOTIDE SEQUENCE</scope>
    <source>
        <strain evidence="1">WQ 2009</strain>
    </source>
</reference>
<organism evidence="1 2">
    <name type="scientific">Rhinopithecimicrobium faecis</name>
    <dbReference type="NCBI Taxonomy" id="2820698"/>
    <lineage>
        <taxon>Bacteria</taxon>
        <taxon>Pseudomonadati</taxon>
        <taxon>Bacteroidota</taxon>
        <taxon>Sphingobacteriia</taxon>
        <taxon>Sphingobacteriales</taxon>
        <taxon>Sphingobacteriaceae</taxon>
        <taxon>Rhinopithecimicrobium</taxon>
    </lineage>
</organism>
<comment type="caution">
    <text evidence="1">The sequence shown here is derived from an EMBL/GenBank/DDBJ whole genome shotgun (WGS) entry which is preliminary data.</text>
</comment>
<dbReference type="RefSeq" id="WP_353547946.1">
    <property type="nucleotide sequence ID" value="NZ_JAGKSB010000018.1"/>
</dbReference>
<evidence type="ECO:0000313" key="2">
    <source>
        <dbReference type="Proteomes" id="UP000679691"/>
    </source>
</evidence>
<evidence type="ECO:0000313" key="1">
    <source>
        <dbReference type="EMBL" id="MBP3944433.1"/>
    </source>
</evidence>